<gene>
    <name evidence="1" type="ORF">T01_2659</name>
</gene>
<reference evidence="1 2" key="1">
    <citation type="submission" date="2015-01" db="EMBL/GenBank/DDBJ databases">
        <title>Evolution of Trichinella species and genotypes.</title>
        <authorList>
            <person name="Korhonen P.K."/>
            <person name="Edoardo P."/>
            <person name="Giuseppe L.R."/>
            <person name="Gasser R.B."/>
        </authorList>
    </citation>
    <scope>NUCLEOTIDE SEQUENCE [LARGE SCALE GENOMIC DNA]</scope>
    <source>
        <strain evidence="1">ISS3</strain>
    </source>
</reference>
<sequence>MNTKDLVNQSKELLAKRRFNLTSWVSSSPGIVGDDKVVELRGESSLAEGLWKTLGVLREPKSETLSIRQPKVQCLIPFTVEVKVLRQLLWQQGTSWDLHPFCNREGGSIGPPWFCYWRRGLPVSV</sequence>
<comment type="caution">
    <text evidence="1">The sequence shown here is derived from an EMBL/GenBank/DDBJ whole genome shotgun (WGS) entry which is preliminary data.</text>
</comment>
<dbReference type="InParanoid" id="A0A0V1BN53"/>
<dbReference type="Proteomes" id="UP000054776">
    <property type="component" value="Unassembled WGS sequence"/>
</dbReference>
<accession>A0A0V1BN53</accession>
<keyword evidence="2" id="KW-1185">Reference proteome</keyword>
<dbReference type="OrthoDB" id="5916182at2759"/>
<name>A0A0V1BN53_TRISP</name>
<dbReference type="AlphaFoldDB" id="A0A0V1BN53"/>
<evidence type="ECO:0000313" key="1">
    <source>
        <dbReference type="EMBL" id="KRY38406.1"/>
    </source>
</evidence>
<evidence type="ECO:0000313" key="2">
    <source>
        <dbReference type="Proteomes" id="UP000054776"/>
    </source>
</evidence>
<proteinExistence type="predicted"/>
<dbReference type="EMBL" id="JYDH01000026">
    <property type="protein sequence ID" value="KRY38406.1"/>
    <property type="molecule type" value="Genomic_DNA"/>
</dbReference>
<protein>
    <submittedName>
        <fullName evidence="1">Uncharacterized protein</fullName>
    </submittedName>
</protein>
<organism evidence="1 2">
    <name type="scientific">Trichinella spiralis</name>
    <name type="common">Trichina worm</name>
    <dbReference type="NCBI Taxonomy" id="6334"/>
    <lineage>
        <taxon>Eukaryota</taxon>
        <taxon>Metazoa</taxon>
        <taxon>Ecdysozoa</taxon>
        <taxon>Nematoda</taxon>
        <taxon>Enoplea</taxon>
        <taxon>Dorylaimia</taxon>
        <taxon>Trichinellida</taxon>
        <taxon>Trichinellidae</taxon>
        <taxon>Trichinella</taxon>
    </lineage>
</organism>